<keyword evidence="1" id="KW-0472">Membrane</keyword>
<keyword evidence="3" id="KW-1185">Reference proteome</keyword>
<proteinExistence type="predicted"/>
<dbReference type="PANTHER" id="PTHR32251:SF23">
    <property type="entry name" value="3-OXO-5-ALPHA-STEROID 4-DEHYDROGENASE (DUF1295)"/>
    <property type="match status" value="1"/>
</dbReference>
<feature type="transmembrane region" description="Helical" evidence="1">
    <location>
        <begin position="109"/>
        <end position="131"/>
    </location>
</feature>
<feature type="transmembrane region" description="Helical" evidence="1">
    <location>
        <begin position="25"/>
        <end position="45"/>
    </location>
</feature>
<name>A0ABQ1C438_9MYCO</name>
<feature type="transmembrane region" description="Helical" evidence="1">
    <location>
        <begin position="187"/>
        <end position="206"/>
    </location>
</feature>
<gene>
    <name evidence="2" type="ORF">MPRG_24860</name>
</gene>
<dbReference type="Gene3D" id="1.20.120.1630">
    <property type="match status" value="1"/>
</dbReference>
<keyword evidence="1" id="KW-0812">Transmembrane</keyword>
<feature type="transmembrane region" description="Helical" evidence="1">
    <location>
        <begin position="78"/>
        <end position="97"/>
    </location>
</feature>
<comment type="caution">
    <text evidence="2">The sequence shown here is derived from an EMBL/GenBank/DDBJ whole genome shotgun (WGS) entry which is preliminary data.</text>
</comment>
<feature type="transmembrane region" description="Helical" evidence="1">
    <location>
        <begin position="236"/>
        <end position="253"/>
    </location>
</feature>
<dbReference type="Pfam" id="PF06966">
    <property type="entry name" value="DUF1295"/>
    <property type="match status" value="1"/>
</dbReference>
<dbReference type="EMBL" id="BLKX01000001">
    <property type="protein sequence ID" value="GFG79210.1"/>
    <property type="molecule type" value="Genomic_DNA"/>
</dbReference>
<evidence type="ECO:0000256" key="1">
    <source>
        <dbReference type="SAM" id="Phobius"/>
    </source>
</evidence>
<feature type="transmembrane region" description="Helical" evidence="1">
    <location>
        <begin position="152"/>
        <end position="175"/>
    </location>
</feature>
<evidence type="ECO:0000313" key="3">
    <source>
        <dbReference type="Proteomes" id="UP000465240"/>
    </source>
</evidence>
<feature type="transmembrane region" description="Helical" evidence="1">
    <location>
        <begin position="259"/>
        <end position="280"/>
    </location>
</feature>
<accession>A0ABQ1C438</accession>
<organism evidence="2 3">
    <name type="scientific">Mycobacterium paragordonae</name>
    <dbReference type="NCBI Taxonomy" id="1389713"/>
    <lineage>
        <taxon>Bacteria</taxon>
        <taxon>Bacillati</taxon>
        <taxon>Actinomycetota</taxon>
        <taxon>Actinomycetes</taxon>
        <taxon>Mycobacteriales</taxon>
        <taxon>Mycobacteriaceae</taxon>
        <taxon>Mycobacterium</taxon>
    </lineage>
</organism>
<dbReference type="InterPro" id="IPR010721">
    <property type="entry name" value="UstE-like"/>
</dbReference>
<reference evidence="2 3" key="1">
    <citation type="journal article" date="2019" name="Emerg. Microbes Infect.">
        <title>Comprehensive subspecies identification of 175 nontuberculous mycobacteria species based on 7547 genomic profiles.</title>
        <authorList>
            <person name="Matsumoto Y."/>
            <person name="Kinjo T."/>
            <person name="Motooka D."/>
            <person name="Nabeya D."/>
            <person name="Jung N."/>
            <person name="Uechi K."/>
            <person name="Horii T."/>
            <person name="Iida T."/>
            <person name="Fujita J."/>
            <person name="Nakamura S."/>
        </authorList>
    </citation>
    <scope>NUCLEOTIDE SEQUENCE [LARGE SCALE GENOMIC DNA]</scope>
    <source>
        <strain evidence="2 3">JCM 18565</strain>
    </source>
</reference>
<evidence type="ECO:0000313" key="2">
    <source>
        <dbReference type="EMBL" id="GFG79210.1"/>
    </source>
</evidence>
<sequence>MLAEKRSGRNELGFMTAAVSKARSLTLVTLAYVIAIGVAAGWLAWGPHTGHLWLDTLIADVLATLVVFVFSRVYRNSSFYDAYWSVIPPLLMLYWWSQAGPGVDQLRCWLVFVVIAVWAVRLTGNWVYGFPGLHHEDWRYPMFKQRAGRWELVVDLVAIHLIPTLQVFAGMLPVYVCVTRPGADIRWLTLVAFVTGLAAVALEFVADGQMHRFVREARAGAAMDRGLWSWSRHPNYFGEFGFWFSLALFGVAAAPSSWWWLFLGAAAMLAMFLGASIPMMETRSLERRPEYQRVIDRVSRFVPRPPRKVAA</sequence>
<protein>
    <submittedName>
        <fullName evidence="2">Membrane protein</fullName>
    </submittedName>
</protein>
<dbReference type="Proteomes" id="UP000465240">
    <property type="component" value="Unassembled WGS sequence"/>
</dbReference>
<keyword evidence="1" id="KW-1133">Transmembrane helix</keyword>
<feature type="transmembrane region" description="Helical" evidence="1">
    <location>
        <begin position="51"/>
        <end position="71"/>
    </location>
</feature>
<dbReference type="PANTHER" id="PTHR32251">
    <property type="entry name" value="3-OXO-5-ALPHA-STEROID 4-DEHYDROGENASE"/>
    <property type="match status" value="1"/>
</dbReference>